<feature type="domain" description="HTH-like" evidence="1">
    <location>
        <begin position="28"/>
        <end position="75"/>
    </location>
</feature>
<dbReference type="InterPro" id="IPR025948">
    <property type="entry name" value="HTH-like_dom"/>
</dbReference>
<keyword evidence="3" id="KW-1185">Reference proteome</keyword>
<evidence type="ECO:0000313" key="2">
    <source>
        <dbReference type="EMBL" id="MCM2437808.1"/>
    </source>
</evidence>
<proteinExistence type="predicted"/>
<dbReference type="RefSeq" id="WP_205143715.1">
    <property type="nucleotide sequence ID" value="NZ_JAFBDN010000009.1"/>
</dbReference>
<dbReference type="EMBL" id="JAGMVS010000068">
    <property type="protein sequence ID" value="MCM2437808.1"/>
    <property type="molecule type" value="Genomic_DNA"/>
</dbReference>
<dbReference type="InterPro" id="IPR050900">
    <property type="entry name" value="Transposase_IS3/IS150/IS904"/>
</dbReference>
<dbReference type="PANTHER" id="PTHR46889">
    <property type="entry name" value="TRANSPOSASE INSF FOR INSERTION SEQUENCE IS3B-RELATED"/>
    <property type="match status" value="1"/>
</dbReference>
<organism evidence="2 3">
    <name type="scientific">Periweissella beninensis</name>
    <dbReference type="NCBI Taxonomy" id="504936"/>
    <lineage>
        <taxon>Bacteria</taxon>
        <taxon>Bacillati</taxon>
        <taxon>Bacillota</taxon>
        <taxon>Bacilli</taxon>
        <taxon>Lactobacillales</taxon>
        <taxon>Lactobacillaceae</taxon>
        <taxon>Periweissella</taxon>
    </lineage>
</organism>
<dbReference type="PANTHER" id="PTHR46889:SF4">
    <property type="entry name" value="TRANSPOSASE INSO FOR INSERTION SEQUENCE ELEMENT IS911B-RELATED"/>
    <property type="match status" value="1"/>
</dbReference>
<gene>
    <name evidence="2" type="ORF">KAK10_07795</name>
</gene>
<name>A0ABT0VIZ0_9LACO</name>
<reference evidence="2" key="1">
    <citation type="submission" date="2021-04" db="EMBL/GenBank/DDBJ databases">
        <title>Taxonomic assessment of Weissella genus.</title>
        <authorList>
            <person name="Fanelli F."/>
            <person name="Chieffi D."/>
            <person name="Dell'Aquila A."/>
            <person name="Gyu-Sung C."/>
            <person name="Franz C.M.A.P."/>
            <person name="Fusco V."/>
        </authorList>
    </citation>
    <scope>NUCLEOTIDE SEQUENCE</scope>
    <source>
        <strain evidence="2">LMG 25373</strain>
    </source>
</reference>
<evidence type="ECO:0000259" key="1">
    <source>
        <dbReference type="Pfam" id="PF13276"/>
    </source>
</evidence>
<accession>A0ABT0VIZ0</accession>
<sequence>MAIFLKVAHISSSNFHYAINHVYKKTDATIIELIKNIIMKCKDYGYRRVVLTLHNNGIKINHNKVQRIMQEYNLQYTAYDKQARTYNSYKGHVGPVAKHKLKRRFITDHPFQKIVTDVTKVR</sequence>
<dbReference type="Proteomes" id="UP001057481">
    <property type="component" value="Unassembled WGS sequence"/>
</dbReference>
<dbReference type="Pfam" id="PF13276">
    <property type="entry name" value="HTH_21"/>
    <property type="match status" value="1"/>
</dbReference>
<evidence type="ECO:0000313" key="3">
    <source>
        <dbReference type="Proteomes" id="UP001057481"/>
    </source>
</evidence>
<protein>
    <submittedName>
        <fullName evidence="2">Transposase</fullName>
    </submittedName>
</protein>
<comment type="caution">
    <text evidence="2">The sequence shown here is derived from an EMBL/GenBank/DDBJ whole genome shotgun (WGS) entry which is preliminary data.</text>
</comment>